<gene>
    <name evidence="1" type="ORF">K3G42_018077</name>
</gene>
<organism evidence="1 2">
    <name type="scientific">Sphaerodactylus townsendi</name>
    <dbReference type="NCBI Taxonomy" id="933632"/>
    <lineage>
        <taxon>Eukaryota</taxon>
        <taxon>Metazoa</taxon>
        <taxon>Chordata</taxon>
        <taxon>Craniata</taxon>
        <taxon>Vertebrata</taxon>
        <taxon>Euteleostomi</taxon>
        <taxon>Lepidosauria</taxon>
        <taxon>Squamata</taxon>
        <taxon>Bifurcata</taxon>
        <taxon>Gekkota</taxon>
        <taxon>Sphaerodactylidae</taxon>
        <taxon>Sphaerodactylus</taxon>
    </lineage>
</organism>
<reference evidence="1" key="1">
    <citation type="submission" date="2021-08" db="EMBL/GenBank/DDBJ databases">
        <title>The first chromosome-level gecko genome reveals the dynamic sex chromosomes of Neotropical dwarf geckos (Sphaerodactylidae: Sphaerodactylus).</title>
        <authorList>
            <person name="Pinto B.J."/>
            <person name="Keating S.E."/>
            <person name="Gamble T."/>
        </authorList>
    </citation>
    <scope>NUCLEOTIDE SEQUENCE</scope>
    <source>
        <strain evidence="1">TG3544</strain>
    </source>
</reference>
<proteinExistence type="predicted"/>
<evidence type="ECO:0000313" key="2">
    <source>
        <dbReference type="Proteomes" id="UP000827872"/>
    </source>
</evidence>
<dbReference type="EMBL" id="CM037619">
    <property type="protein sequence ID" value="KAH8007178.1"/>
    <property type="molecule type" value="Genomic_DNA"/>
</dbReference>
<comment type="caution">
    <text evidence="1">The sequence shown here is derived from an EMBL/GenBank/DDBJ whole genome shotgun (WGS) entry which is preliminary data.</text>
</comment>
<name>A0ACB8FP06_9SAUR</name>
<evidence type="ECO:0000313" key="1">
    <source>
        <dbReference type="EMBL" id="KAH8007178.1"/>
    </source>
</evidence>
<dbReference type="Proteomes" id="UP000827872">
    <property type="component" value="Linkage Group LG06"/>
</dbReference>
<accession>A0ACB8FP06</accession>
<keyword evidence="2" id="KW-1185">Reference proteome</keyword>
<sequence length="228" mass="24950">MEAPSAVSLPEGCRSRPSAEEPRRAPLADAEPHVRAPQQGGRCLRWACRACQKHSSVGERRKAATLRERRRLKRVNQAFEALKRCTAASPAQRLPKVEILRSAIRHIQRLQQLLRRHARRPPGPGSQPASPSSSCSDGAAESSSPMWSRRNSSFDNAYCSDFHNAYSSDASMALSSLDCLSSIVDRISSSAQPGLLLQDVASLSPSASPESHPDTPETPHSRLIYHVL</sequence>
<protein>
    <submittedName>
        <fullName evidence="1">Uncharacterized protein</fullName>
    </submittedName>
</protein>